<dbReference type="Proteomes" id="UP000286716">
    <property type="component" value="Unassembled WGS sequence"/>
</dbReference>
<dbReference type="InterPro" id="IPR001647">
    <property type="entry name" value="HTH_TetR"/>
</dbReference>
<protein>
    <submittedName>
        <fullName evidence="6">TetR family transcriptional regulator</fullName>
    </submittedName>
</protein>
<feature type="domain" description="HTH tetR-type" evidence="5">
    <location>
        <begin position="19"/>
        <end position="79"/>
    </location>
</feature>
<dbReference type="PANTHER" id="PTHR47506">
    <property type="entry name" value="TRANSCRIPTIONAL REGULATORY PROTEIN"/>
    <property type="match status" value="1"/>
</dbReference>
<name>A0A428WQ76_AMYBA</name>
<dbReference type="PANTHER" id="PTHR47506:SF1">
    <property type="entry name" value="HTH-TYPE TRANSCRIPTIONAL REGULATOR YJDC"/>
    <property type="match status" value="1"/>
</dbReference>
<dbReference type="InterPro" id="IPR009057">
    <property type="entry name" value="Homeodomain-like_sf"/>
</dbReference>
<proteinExistence type="predicted"/>
<dbReference type="Pfam" id="PF21351">
    <property type="entry name" value="TetR_C_41"/>
    <property type="match status" value="1"/>
</dbReference>
<dbReference type="PROSITE" id="PS50977">
    <property type="entry name" value="HTH_TETR_2"/>
    <property type="match status" value="1"/>
</dbReference>
<dbReference type="Gene3D" id="1.10.357.10">
    <property type="entry name" value="Tetracycline Repressor, domain 2"/>
    <property type="match status" value="1"/>
</dbReference>
<reference evidence="6 7" key="1">
    <citation type="submission" date="2018-05" db="EMBL/GenBank/DDBJ databases">
        <title>Evolution of GPA BGCs.</title>
        <authorList>
            <person name="Waglechner N."/>
            <person name="Wright G.D."/>
        </authorList>
    </citation>
    <scope>NUCLEOTIDE SEQUENCE [LARGE SCALE GENOMIC DNA]</scope>
    <source>
        <strain evidence="6 7">DSM 5908</strain>
    </source>
</reference>
<sequence>MSYALCMSTVKSRREQYSEATRAALLAAATRRFAEHGFAGTALEDIAGDIQATRGAIYHHFAGKGALFEAVFEQLETDSTALCAAAAARAAEPRSAAIAGLDAFLDRCCDPVYGRIVCLEAPIALGWLRWRAAEEQFAYGLVEQLIKALMAAGEIEDQPLETTTRLVFGMLGTAGMALAEASDVDKPRLKAEYAATIGRMVSVLRPASDEVAGHA</sequence>
<evidence type="ECO:0000256" key="1">
    <source>
        <dbReference type="ARBA" id="ARBA00023015"/>
    </source>
</evidence>
<keyword evidence="3" id="KW-0804">Transcription</keyword>
<organism evidence="6 7">
    <name type="scientific">Amycolatopsis balhimycina DSM 5908</name>
    <dbReference type="NCBI Taxonomy" id="1081091"/>
    <lineage>
        <taxon>Bacteria</taxon>
        <taxon>Bacillati</taxon>
        <taxon>Actinomycetota</taxon>
        <taxon>Actinomycetes</taxon>
        <taxon>Pseudonocardiales</taxon>
        <taxon>Pseudonocardiaceae</taxon>
        <taxon>Amycolatopsis</taxon>
    </lineage>
</organism>
<gene>
    <name evidence="6" type="ORF">DMA12_14615</name>
</gene>
<dbReference type="Pfam" id="PF00440">
    <property type="entry name" value="TetR_N"/>
    <property type="match status" value="1"/>
</dbReference>
<dbReference type="GO" id="GO:0003677">
    <property type="term" value="F:DNA binding"/>
    <property type="evidence" value="ECO:0007669"/>
    <property type="project" value="UniProtKB-UniRule"/>
</dbReference>
<dbReference type="OrthoDB" id="9805134at2"/>
<keyword evidence="7" id="KW-1185">Reference proteome</keyword>
<evidence type="ECO:0000259" key="5">
    <source>
        <dbReference type="PROSITE" id="PS50977"/>
    </source>
</evidence>
<dbReference type="PRINTS" id="PR00455">
    <property type="entry name" value="HTHTETR"/>
</dbReference>
<dbReference type="AlphaFoldDB" id="A0A428WQ76"/>
<evidence type="ECO:0000313" key="7">
    <source>
        <dbReference type="Proteomes" id="UP000286716"/>
    </source>
</evidence>
<feature type="DNA-binding region" description="H-T-H motif" evidence="4">
    <location>
        <begin position="42"/>
        <end position="61"/>
    </location>
</feature>
<dbReference type="SUPFAM" id="SSF46689">
    <property type="entry name" value="Homeodomain-like"/>
    <property type="match status" value="1"/>
</dbReference>
<dbReference type="InterPro" id="IPR049484">
    <property type="entry name" value="Rv0078-like_C"/>
</dbReference>
<evidence type="ECO:0000256" key="2">
    <source>
        <dbReference type="ARBA" id="ARBA00023125"/>
    </source>
</evidence>
<evidence type="ECO:0000256" key="4">
    <source>
        <dbReference type="PROSITE-ProRule" id="PRU00335"/>
    </source>
</evidence>
<keyword evidence="1" id="KW-0805">Transcription regulation</keyword>
<comment type="caution">
    <text evidence="6">The sequence shown here is derived from an EMBL/GenBank/DDBJ whole genome shotgun (WGS) entry which is preliminary data.</text>
</comment>
<accession>A0A428WQ76</accession>
<dbReference type="EMBL" id="QHHU01000017">
    <property type="protein sequence ID" value="RSM45255.1"/>
    <property type="molecule type" value="Genomic_DNA"/>
</dbReference>
<evidence type="ECO:0000313" key="6">
    <source>
        <dbReference type="EMBL" id="RSM45255.1"/>
    </source>
</evidence>
<evidence type="ECO:0000256" key="3">
    <source>
        <dbReference type="ARBA" id="ARBA00023163"/>
    </source>
</evidence>
<keyword evidence="2 4" id="KW-0238">DNA-binding</keyword>